<evidence type="ECO:0000256" key="2">
    <source>
        <dbReference type="ARBA" id="ARBA00023015"/>
    </source>
</evidence>
<organism evidence="9 10">
    <name type="scientific">Nibricoccus aquaticus</name>
    <dbReference type="NCBI Taxonomy" id="2576891"/>
    <lineage>
        <taxon>Bacteria</taxon>
        <taxon>Pseudomonadati</taxon>
        <taxon>Verrucomicrobiota</taxon>
        <taxon>Opitutia</taxon>
        <taxon>Opitutales</taxon>
        <taxon>Opitutaceae</taxon>
        <taxon>Nibricoccus</taxon>
    </lineage>
</organism>
<dbReference type="Proteomes" id="UP000217265">
    <property type="component" value="Chromosome"/>
</dbReference>
<dbReference type="InterPro" id="IPR007627">
    <property type="entry name" value="RNA_pol_sigma70_r2"/>
</dbReference>
<dbReference type="CDD" id="cd06171">
    <property type="entry name" value="Sigma70_r4"/>
    <property type="match status" value="1"/>
</dbReference>
<dbReference type="KEGG" id="vbh:CMV30_05175"/>
<feature type="domain" description="RNA polymerase sigma-70 region 2" evidence="7">
    <location>
        <begin position="22"/>
        <end position="89"/>
    </location>
</feature>
<dbReference type="NCBIfam" id="TIGR02937">
    <property type="entry name" value="sigma70-ECF"/>
    <property type="match status" value="1"/>
</dbReference>
<dbReference type="OrthoDB" id="175893at2"/>
<dbReference type="RefSeq" id="WP_096055025.1">
    <property type="nucleotide sequence ID" value="NZ_CP023344.1"/>
</dbReference>
<dbReference type="EMBL" id="CP023344">
    <property type="protein sequence ID" value="ATC63393.1"/>
    <property type="molecule type" value="Genomic_DNA"/>
</dbReference>
<name>A0A290Q4Q6_9BACT</name>
<dbReference type="GO" id="GO:0016987">
    <property type="term" value="F:sigma factor activity"/>
    <property type="evidence" value="ECO:0007669"/>
    <property type="project" value="UniProtKB-KW"/>
</dbReference>
<keyword evidence="10" id="KW-1185">Reference proteome</keyword>
<evidence type="ECO:0000259" key="8">
    <source>
        <dbReference type="Pfam" id="PF08281"/>
    </source>
</evidence>
<keyword evidence="5" id="KW-0804">Transcription</keyword>
<dbReference type="InterPro" id="IPR036388">
    <property type="entry name" value="WH-like_DNA-bd_sf"/>
</dbReference>
<dbReference type="GO" id="GO:0006352">
    <property type="term" value="P:DNA-templated transcription initiation"/>
    <property type="evidence" value="ECO:0007669"/>
    <property type="project" value="InterPro"/>
</dbReference>
<dbReference type="Gene3D" id="1.10.1740.10">
    <property type="match status" value="1"/>
</dbReference>
<dbReference type="InterPro" id="IPR013249">
    <property type="entry name" value="RNA_pol_sigma70_r4_t2"/>
</dbReference>
<evidence type="ECO:0000256" key="3">
    <source>
        <dbReference type="ARBA" id="ARBA00023082"/>
    </source>
</evidence>
<evidence type="ECO:0000313" key="10">
    <source>
        <dbReference type="Proteomes" id="UP000217265"/>
    </source>
</evidence>
<evidence type="ECO:0000259" key="7">
    <source>
        <dbReference type="Pfam" id="PF04542"/>
    </source>
</evidence>
<comment type="similarity">
    <text evidence="1">Belongs to the sigma-70 factor family. ECF subfamily.</text>
</comment>
<dbReference type="InterPro" id="IPR014284">
    <property type="entry name" value="RNA_pol_sigma-70_dom"/>
</dbReference>
<dbReference type="InterPro" id="IPR013324">
    <property type="entry name" value="RNA_pol_sigma_r3/r4-like"/>
</dbReference>
<dbReference type="Pfam" id="PF04542">
    <property type="entry name" value="Sigma70_r2"/>
    <property type="match status" value="1"/>
</dbReference>
<dbReference type="InterPro" id="IPR039425">
    <property type="entry name" value="RNA_pol_sigma-70-like"/>
</dbReference>
<gene>
    <name evidence="9" type="ORF">CMV30_05175</name>
</gene>
<keyword evidence="6" id="KW-0175">Coiled coil</keyword>
<keyword evidence="2" id="KW-0805">Transcription regulation</keyword>
<feature type="coiled-coil region" evidence="6">
    <location>
        <begin position="247"/>
        <end position="288"/>
    </location>
</feature>
<dbReference type="SUPFAM" id="SSF88946">
    <property type="entry name" value="Sigma2 domain of RNA polymerase sigma factors"/>
    <property type="match status" value="1"/>
</dbReference>
<sequence length="516" mass="57129">MSDHELLQAYTREGSSCAFAELVRRYLDLVYSAARRQVRAPHLAEEVTQNVFIDLARSAKRLKPTQPLAAWLFLVTRRRAIDVLRSEARVHSRPEPLTDDPAENAVGTSEQMEPLLDEAVASLSEDDRRAVILRFFENRSLREVGDVLGASEAAAQKRVSRALEQLRTYFGKRGVVLGAAAVATQLSAQAVVPAPAMLAANLTGVTALAAASTQGSQIILMTTLKKIAFSAALTLSVGVAFYEAHQLSLEKARTRSLEERMEALLKDSRELRAKQEAALKRLATAESELASVRAAASGGDPEIESALEAWLDRVKALHTWLDKMPDKRIPEMAYLTEDDWLEAAKSAKVETTLGARDALSTLRNLALKRFGKPLSAALDRYKKETKRPLPGAPEELAAYFDPQIDPAILKNYELGKLDKTRVIDSDGGEARMVLRNKIVDDIYDARYSYTGGGSTMMQSVHLSFDAINEAVTEFKRVNSAQLPTEPSQLMPYLKRPVDADYLRLSFRNLKTVYRPD</sequence>
<evidence type="ECO:0000256" key="1">
    <source>
        <dbReference type="ARBA" id="ARBA00010641"/>
    </source>
</evidence>
<protein>
    <recommendedName>
        <fullName evidence="11">RNA polymerase subunit sigma-24</fullName>
    </recommendedName>
</protein>
<dbReference type="Gene3D" id="1.10.10.10">
    <property type="entry name" value="Winged helix-like DNA-binding domain superfamily/Winged helix DNA-binding domain"/>
    <property type="match status" value="1"/>
</dbReference>
<evidence type="ECO:0000313" key="9">
    <source>
        <dbReference type="EMBL" id="ATC63393.1"/>
    </source>
</evidence>
<dbReference type="AlphaFoldDB" id="A0A290Q4Q6"/>
<keyword evidence="3" id="KW-0731">Sigma factor</keyword>
<feature type="domain" description="RNA polymerase sigma factor 70 region 4 type 2" evidence="8">
    <location>
        <begin position="116"/>
        <end position="166"/>
    </location>
</feature>
<keyword evidence="4" id="KW-0238">DNA-binding</keyword>
<accession>A0A290Q4Q6</accession>
<evidence type="ECO:0000256" key="6">
    <source>
        <dbReference type="SAM" id="Coils"/>
    </source>
</evidence>
<dbReference type="PANTHER" id="PTHR43133">
    <property type="entry name" value="RNA POLYMERASE ECF-TYPE SIGMA FACTO"/>
    <property type="match status" value="1"/>
</dbReference>
<dbReference type="InterPro" id="IPR013325">
    <property type="entry name" value="RNA_pol_sigma_r2"/>
</dbReference>
<evidence type="ECO:0000256" key="5">
    <source>
        <dbReference type="ARBA" id="ARBA00023163"/>
    </source>
</evidence>
<proteinExistence type="inferred from homology"/>
<evidence type="ECO:0008006" key="11">
    <source>
        <dbReference type="Google" id="ProtNLM"/>
    </source>
</evidence>
<dbReference type="Pfam" id="PF08281">
    <property type="entry name" value="Sigma70_r4_2"/>
    <property type="match status" value="1"/>
</dbReference>
<dbReference type="GO" id="GO:0003677">
    <property type="term" value="F:DNA binding"/>
    <property type="evidence" value="ECO:0007669"/>
    <property type="project" value="UniProtKB-KW"/>
</dbReference>
<reference evidence="9 10" key="1">
    <citation type="submission" date="2017-09" db="EMBL/GenBank/DDBJ databases">
        <title>Complete genome sequence of Verrucomicrobial strain HZ-65, isolated from freshwater.</title>
        <authorList>
            <person name="Choi A."/>
        </authorList>
    </citation>
    <scope>NUCLEOTIDE SEQUENCE [LARGE SCALE GENOMIC DNA]</scope>
    <source>
        <strain evidence="9 10">HZ-65</strain>
    </source>
</reference>
<dbReference type="SUPFAM" id="SSF88659">
    <property type="entry name" value="Sigma3 and sigma4 domains of RNA polymerase sigma factors"/>
    <property type="match status" value="1"/>
</dbReference>
<dbReference type="PANTHER" id="PTHR43133:SF8">
    <property type="entry name" value="RNA POLYMERASE SIGMA FACTOR HI_1459-RELATED"/>
    <property type="match status" value="1"/>
</dbReference>
<evidence type="ECO:0000256" key="4">
    <source>
        <dbReference type="ARBA" id="ARBA00023125"/>
    </source>
</evidence>